<dbReference type="Proteomes" id="UP000091918">
    <property type="component" value="Unassembled WGS sequence"/>
</dbReference>
<keyword evidence="3" id="KW-1185">Reference proteome</keyword>
<feature type="region of interest" description="Disordered" evidence="1">
    <location>
        <begin position="16"/>
        <end position="126"/>
    </location>
</feature>
<protein>
    <submittedName>
        <fullName evidence="2">Uncharacterized protein</fullName>
    </submittedName>
</protein>
<organism evidence="2 3">
    <name type="scientific">Emergomyces africanus</name>
    <dbReference type="NCBI Taxonomy" id="1955775"/>
    <lineage>
        <taxon>Eukaryota</taxon>
        <taxon>Fungi</taxon>
        <taxon>Dikarya</taxon>
        <taxon>Ascomycota</taxon>
        <taxon>Pezizomycotina</taxon>
        <taxon>Eurotiomycetes</taxon>
        <taxon>Eurotiomycetidae</taxon>
        <taxon>Onygenales</taxon>
        <taxon>Ajellomycetaceae</taxon>
        <taxon>Emergomyces</taxon>
    </lineage>
</organism>
<name>A0A1B7NW43_9EURO</name>
<evidence type="ECO:0000313" key="3">
    <source>
        <dbReference type="Proteomes" id="UP000091918"/>
    </source>
</evidence>
<accession>A0A1B7NW43</accession>
<feature type="compositionally biased region" description="Polar residues" evidence="1">
    <location>
        <begin position="56"/>
        <end position="67"/>
    </location>
</feature>
<evidence type="ECO:0000256" key="1">
    <source>
        <dbReference type="SAM" id="MobiDB-lite"/>
    </source>
</evidence>
<comment type="caution">
    <text evidence="2">The sequence shown here is derived from an EMBL/GenBank/DDBJ whole genome shotgun (WGS) entry which is preliminary data.</text>
</comment>
<dbReference type="AlphaFoldDB" id="A0A1B7NW43"/>
<feature type="compositionally biased region" description="Polar residues" evidence="1">
    <location>
        <begin position="26"/>
        <end position="35"/>
    </location>
</feature>
<sequence>MSRIADTDLLCMLSAPQLPVEHPRSAPSQTLQTPKLLTPKPRLRAESPHSDPETPVESSQMPHQASNYHPPPPNCRRRGIHSADLPSLADARCIQTTIQRNHRVTRRPNELLSSKPSKAEASKLTE</sequence>
<evidence type="ECO:0000313" key="2">
    <source>
        <dbReference type="EMBL" id="OAX80847.1"/>
    </source>
</evidence>
<proteinExistence type="predicted"/>
<reference evidence="2 3" key="1">
    <citation type="submission" date="2015-07" db="EMBL/GenBank/DDBJ databases">
        <title>Emmonsia species relationships and genome sequence.</title>
        <authorList>
            <person name="Cuomo C.A."/>
            <person name="Schwartz I.S."/>
            <person name="Kenyon C."/>
            <person name="de Hoog G.S."/>
            <person name="Govender N.P."/>
            <person name="Botha A."/>
            <person name="Moreno L."/>
            <person name="de Vries M."/>
            <person name="Munoz J.F."/>
            <person name="Stielow J.B."/>
        </authorList>
    </citation>
    <scope>NUCLEOTIDE SEQUENCE [LARGE SCALE GENOMIC DNA]</scope>
    <source>
        <strain evidence="2 3">CBS 136260</strain>
    </source>
</reference>
<gene>
    <name evidence="2" type="ORF">ACJ72_04819</name>
</gene>
<feature type="compositionally biased region" description="Basic and acidic residues" evidence="1">
    <location>
        <begin position="43"/>
        <end position="52"/>
    </location>
</feature>
<feature type="compositionally biased region" description="Basic and acidic residues" evidence="1">
    <location>
        <begin position="117"/>
        <end position="126"/>
    </location>
</feature>
<dbReference type="EMBL" id="LGUA01000605">
    <property type="protein sequence ID" value="OAX80847.1"/>
    <property type="molecule type" value="Genomic_DNA"/>
</dbReference>